<dbReference type="AlphaFoldDB" id="A0A7R8UFH4"/>
<dbReference type="InParanoid" id="A0A7R8UFH4"/>
<name>A0A7R8UFH4_HERIL</name>
<proteinExistence type="predicted"/>
<dbReference type="Proteomes" id="UP000594454">
    <property type="component" value="Chromosome 1"/>
</dbReference>
<dbReference type="EMBL" id="LR899009">
    <property type="protein sequence ID" value="CAD7079763.1"/>
    <property type="molecule type" value="Genomic_DNA"/>
</dbReference>
<accession>A0A7R8UFH4</accession>
<sequence>AEQGKSIFIAGSSVVGSPCIITWTDYRRYLSRPPELYSVFAFSGRKGTFFWVLSSEEHCRLFSRFFKQ</sequence>
<gene>
    <name evidence="1" type="ORF">HERILL_LOCUS2963</name>
</gene>
<feature type="non-terminal residue" evidence="1">
    <location>
        <position position="68"/>
    </location>
</feature>
<organism evidence="1 2">
    <name type="scientific">Hermetia illucens</name>
    <name type="common">Black soldier fly</name>
    <dbReference type="NCBI Taxonomy" id="343691"/>
    <lineage>
        <taxon>Eukaryota</taxon>
        <taxon>Metazoa</taxon>
        <taxon>Ecdysozoa</taxon>
        <taxon>Arthropoda</taxon>
        <taxon>Hexapoda</taxon>
        <taxon>Insecta</taxon>
        <taxon>Pterygota</taxon>
        <taxon>Neoptera</taxon>
        <taxon>Endopterygota</taxon>
        <taxon>Diptera</taxon>
        <taxon>Brachycera</taxon>
        <taxon>Stratiomyomorpha</taxon>
        <taxon>Stratiomyidae</taxon>
        <taxon>Hermetiinae</taxon>
        <taxon>Hermetia</taxon>
    </lineage>
</organism>
<keyword evidence="2" id="KW-1185">Reference proteome</keyword>
<reference evidence="1 2" key="1">
    <citation type="submission" date="2020-11" db="EMBL/GenBank/DDBJ databases">
        <authorList>
            <person name="Wallbank WR R."/>
            <person name="Pardo Diaz C."/>
            <person name="Kozak K."/>
            <person name="Martin S."/>
            <person name="Jiggins C."/>
            <person name="Moest M."/>
            <person name="Warren A I."/>
            <person name="Generalovic N T."/>
            <person name="Byers J.R.P. K."/>
            <person name="Montejo-Kovacevich G."/>
            <person name="Yen C E."/>
        </authorList>
    </citation>
    <scope>NUCLEOTIDE SEQUENCE [LARGE SCALE GENOMIC DNA]</scope>
</reference>
<evidence type="ECO:0000313" key="2">
    <source>
        <dbReference type="Proteomes" id="UP000594454"/>
    </source>
</evidence>
<evidence type="ECO:0000313" key="1">
    <source>
        <dbReference type="EMBL" id="CAD7079763.1"/>
    </source>
</evidence>
<protein>
    <submittedName>
        <fullName evidence="1">Uncharacterized protein</fullName>
    </submittedName>
</protein>